<comment type="caution">
    <text evidence="1">The sequence shown here is derived from an EMBL/GenBank/DDBJ whole genome shotgun (WGS) entry which is preliminary data.</text>
</comment>
<sequence>MYDDFKFMTMEKIYNFKTKECQRKFCTKEQAIFVEYFIPCKTFFFVFSKVMSRPPFLEKIRNINMGNQNATPFQSLKNLLTLIFQSQWVLRKHKFLICGGNEQRACYSYHSFKNEYKFICEYPSHARLDGHCIVKLVDNNKDNNQITLLSFGGRCKHTLMVKYVSVWSNISNKLNKSNEFNNYNQWIPFTDNNNCTIIIGRDENHFIVECVQ</sequence>
<keyword evidence="2" id="KW-1185">Reference proteome</keyword>
<reference evidence="1 2" key="1">
    <citation type="journal article" date="2013" name="Curr. Biol.">
        <title>The Genome of the Foraminiferan Reticulomyxa filosa.</title>
        <authorList>
            <person name="Glockner G."/>
            <person name="Hulsmann N."/>
            <person name="Schleicher M."/>
            <person name="Noegel A.A."/>
            <person name="Eichinger L."/>
            <person name="Gallinger C."/>
            <person name="Pawlowski J."/>
            <person name="Sierra R."/>
            <person name="Euteneuer U."/>
            <person name="Pillet L."/>
            <person name="Moustafa A."/>
            <person name="Platzer M."/>
            <person name="Groth M."/>
            <person name="Szafranski K."/>
            <person name="Schliwa M."/>
        </authorList>
    </citation>
    <scope>NUCLEOTIDE SEQUENCE [LARGE SCALE GENOMIC DNA]</scope>
</reference>
<name>X6P5W4_RETFI</name>
<protein>
    <submittedName>
        <fullName evidence="1">Uncharacterized protein</fullName>
    </submittedName>
</protein>
<dbReference type="Proteomes" id="UP000023152">
    <property type="component" value="Unassembled WGS sequence"/>
</dbReference>
<accession>X6P5W4</accession>
<proteinExistence type="predicted"/>
<dbReference type="EMBL" id="ASPP01003338">
    <property type="protein sequence ID" value="ETO33513.1"/>
    <property type="molecule type" value="Genomic_DNA"/>
</dbReference>
<organism evidence="1 2">
    <name type="scientific">Reticulomyxa filosa</name>
    <dbReference type="NCBI Taxonomy" id="46433"/>
    <lineage>
        <taxon>Eukaryota</taxon>
        <taxon>Sar</taxon>
        <taxon>Rhizaria</taxon>
        <taxon>Retaria</taxon>
        <taxon>Foraminifera</taxon>
        <taxon>Monothalamids</taxon>
        <taxon>Reticulomyxidae</taxon>
        <taxon>Reticulomyxa</taxon>
    </lineage>
</organism>
<gene>
    <name evidence="1" type="ORF">RFI_03589</name>
</gene>
<evidence type="ECO:0000313" key="1">
    <source>
        <dbReference type="EMBL" id="ETO33513.1"/>
    </source>
</evidence>
<dbReference type="AlphaFoldDB" id="X6P5W4"/>
<evidence type="ECO:0000313" key="2">
    <source>
        <dbReference type="Proteomes" id="UP000023152"/>
    </source>
</evidence>